<accession>A0A3A9W812</accession>
<comment type="caution">
    <text evidence="5">The sequence shown here is derived from an EMBL/GenBank/DDBJ whole genome shotgun (WGS) entry which is preliminary data.</text>
</comment>
<comment type="similarity">
    <text evidence="3">Belongs to the gas vesicle GvpF/GvpL family.</text>
</comment>
<evidence type="ECO:0000256" key="2">
    <source>
        <dbReference type="ARBA" id="ARBA00035108"/>
    </source>
</evidence>
<evidence type="ECO:0000256" key="4">
    <source>
        <dbReference type="SAM" id="MobiDB-lite"/>
    </source>
</evidence>
<gene>
    <name evidence="6" type="ORF">D7318_13525</name>
    <name evidence="5" type="ORF">D7319_13000</name>
</gene>
<dbReference type="PANTHER" id="PTHR36852:SF1">
    <property type="entry name" value="PROTEIN GVPL 2"/>
    <property type="match status" value="1"/>
</dbReference>
<evidence type="ECO:0000313" key="7">
    <source>
        <dbReference type="Proteomes" id="UP000268652"/>
    </source>
</evidence>
<evidence type="ECO:0000256" key="1">
    <source>
        <dbReference type="ARBA" id="ARBA00022987"/>
    </source>
</evidence>
<keyword evidence="7" id="KW-1185">Reference proteome</keyword>
<dbReference type="RefSeq" id="WP_120697203.1">
    <property type="nucleotide sequence ID" value="NZ_RBDX01000008.1"/>
</dbReference>
<evidence type="ECO:0000313" key="8">
    <source>
        <dbReference type="Proteomes" id="UP000275024"/>
    </source>
</evidence>
<dbReference type="Pfam" id="PF06386">
    <property type="entry name" value="GvpL_GvpF"/>
    <property type="match status" value="1"/>
</dbReference>
<evidence type="ECO:0000256" key="3">
    <source>
        <dbReference type="ARBA" id="ARBA00035643"/>
    </source>
</evidence>
<feature type="region of interest" description="Disordered" evidence="4">
    <location>
        <begin position="148"/>
        <end position="168"/>
    </location>
</feature>
<dbReference type="OrthoDB" id="146444at2"/>
<name>A0A3A9W812_9ACTN</name>
<sequence>MTELTEPATSAEPSTATYVFAVCRATDAPALATARGHGDGGEVRALPAGTLAAVVQEVPTAAHDEEALRRRLSERTELERYARAHHEVVAAVCEAVTAVPLPLATLYRGEERARRALAEREARFHRILDRVEGCAEWGVKVWALARPSAPGGPEPATGGDDESPAGSSGRAYLERLRGRQRAREARQHAAWTAAERVDAALRPLAVASRRLRAQGQDPAQGGSGNQLLNAAYLVRRDGAAALATALRALNDAPDTGDQVRIEVTGPWAPYSFADGTDAADETHTEAPDGAG</sequence>
<dbReference type="EMBL" id="RBDY01000008">
    <property type="protein sequence ID" value="RKN23031.1"/>
    <property type="molecule type" value="Genomic_DNA"/>
</dbReference>
<feature type="compositionally biased region" description="Basic and acidic residues" evidence="4">
    <location>
        <begin position="280"/>
        <end position="291"/>
    </location>
</feature>
<feature type="region of interest" description="Disordered" evidence="4">
    <location>
        <begin position="270"/>
        <end position="291"/>
    </location>
</feature>
<dbReference type="GO" id="GO:0031411">
    <property type="term" value="C:gas vesicle"/>
    <property type="evidence" value="ECO:0007669"/>
    <property type="project" value="UniProtKB-SubCell"/>
</dbReference>
<dbReference type="InterPro" id="IPR009430">
    <property type="entry name" value="GvpL/GvpF"/>
</dbReference>
<evidence type="ECO:0000313" key="5">
    <source>
        <dbReference type="EMBL" id="RKN09371.1"/>
    </source>
</evidence>
<dbReference type="GO" id="GO:0031412">
    <property type="term" value="P:gas vesicle organization"/>
    <property type="evidence" value="ECO:0007669"/>
    <property type="project" value="InterPro"/>
</dbReference>
<dbReference type="AlphaFoldDB" id="A0A3A9W812"/>
<dbReference type="EMBL" id="RBDX01000008">
    <property type="protein sequence ID" value="RKN09371.1"/>
    <property type="molecule type" value="Genomic_DNA"/>
</dbReference>
<reference evidence="7 8" key="1">
    <citation type="submission" date="2018-09" db="EMBL/GenBank/DDBJ databases">
        <title>Streptomyces sp. nov. DS1-2, an endophytic actinomycete isolated from roots of Dendrobium scabrilingue.</title>
        <authorList>
            <person name="Kuncharoen N."/>
            <person name="Kudo T."/>
            <person name="Ohkuma M."/>
            <person name="Yuki M."/>
            <person name="Tanasupawat S."/>
        </authorList>
    </citation>
    <scope>NUCLEOTIDE SEQUENCE [LARGE SCALE GENOMIC DNA]</scope>
    <source>
        <strain evidence="5 8">AZ1-7</strain>
        <strain evidence="6 7">DS1-2</strain>
    </source>
</reference>
<proteinExistence type="inferred from homology"/>
<dbReference type="Proteomes" id="UP000268652">
    <property type="component" value="Unassembled WGS sequence"/>
</dbReference>
<keyword evidence="1" id="KW-0304">Gas vesicle</keyword>
<dbReference type="Proteomes" id="UP000275024">
    <property type="component" value="Unassembled WGS sequence"/>
</dbReference>
<protein>
    <submittedName>
        <fullName evidence="5">Gas vesicle protein</fullName>
    </submittedName>
</protein>
<comment type="subcellular location">
    <subcellularLocation>
        <location evidence="2">Gas vesicle</location>
    </subcellularLocation>
</comment>
<evidence type="ECO:0000313" key="6">
    <source>
        <dbReference type="EMBL" id="RKN23031.1"/>
    </source>
</evidence>
<organism evidence="5 8">
    <name type="scientific">Streptomyces radicis</name>
    <dbReference type="NCBI Taxonomy" id="1750517"/>
    <lineage>
        <taxon>Bacteria</taxon>
        <taxon>Bacillati</taxon>
        <taxon>Actinomycetota</taxon>
        <taxon>Actinomycetes</taxon>
        <taxon>Kitasatosporales</taxon>
        <taxon>Streptomycetaceae</taxon>
        <taxon>Streptomyces</taxon>
    </lineage>
</organism>
<dbReference type="PANTHER" id="PTHR36852">
    <property type="entry name" value="PROTEIN GVPL 2"/>
    <property type="match status" value="1"/>
</dbReference>